<comment type="caution">
    <text evidence="3">The sequence shown here is derived from an EMBL/GenBank/DDBJ whole genome shotgun (WGS) entry which is preliminary data.</text>
</comment>
<dbReference type="InterPro" id="IPR000639">
    <property type="entry name" value="Epox_hydrolase-like"/>
</dbReference>
<dbReference type="PANTHER" id="PTHR46118:SF4">
    <property type="entry name" value="PROTEIN ABHD11"/>
    <property type="match status" value="1"/>
</dbReference>
<reference evidence="3 4" key="1">
    <citation type="submission" date="2021-03" db="EMBL/GenBank/DDBJ databases">
        <title>Oceanisphaera sp. nov., isolated from the intestine.</title>
        <authorList>
            <person name="Zhao L.-H."/>
            <person name="Shi L.-F."/>
        </authorList>
    </citation>
    <scope>NUCLEOTIDE SEQUENCE [LARGE SCALE GENOMIC DNA]</scope>
    <source>
        <strain evidence="3 4">DM8</strain>
    </source>
</reference>
<dbReference type="Gene3D" id="3.40.50.1820">
    <property type="entry name" value="alpha/beta hydrolase"/>
    <property type="match status" value="1"/>
</dbReference>
<dbReference type="Pfam" id="PF00561">
    <property type="entry name" value="Abhydrolase_1"/>
    <property type="match status" value="1"/>
</dbReference>
<evidence type="ECO:0000259" key="2">
    <source>
        <dbReference type="Pfam" id="PF00561"/>
    </source>
</evidence>
<name>A0ABS3NES5_9GAMM</name>
<dbReference type="RefSeq" id="WP_208004895.1">
    <property type="nucleotide sequence ID" value="NZ_JAGDFX010000005.1"/>
</dbReference>
<protein>
    <submittedName>
        <fullName evidence="3">Alpha/beta fold hydrolase</fullName>
    </submittedName>
</protein>
<keyword evidence="1 3" id="KW-0378">Hydrolase</keyword>
<evidence type="ECO:0000313" key="4">
    <source>
        <dbReference type="Proteomes" id="UP000664882"/>
    </source>
</evidence>
<feature type="domain" description="AB hydrolase-1" evidence="2">
    <location>
        <begin position="13"/>
        <end position="241"/>
    </location>
</feature>
<dbReference type="InterPro" id="IPR029058">
    <property type="entry name" value="AB_hydrolase_fold"/>
</dbReference>
<evidence type="ECO:0000313" key="3">
    <source>
        <dbReference type="EMBL" id="MBO1519086.1"/>
    </source>
</evidence>
<proteinExistence type="predicted"/>
<dbReference type="EMBL" id="JAGDFX010000005">
    <property type="protein sequence ID" value="MBO1519086.1"/>
    <property type="molecule type" value="Genomic_DNA"/>
</dbReference>
<dbReference type="PRINTS" id="PR00412">
    <property type="entry name" value="EPOXHYDRLASE"/>
</dbReference>
<dbReference type="PANTHER" id="PTHR46118">
    <property type="entry name" value="PROTEIN ABHD11"/>
    <property type="match status" value="1"/>
</dbReference>
<organism evidence="3 4">
    <name type="scientific">Oceanisphaera pacifica</name>
    <dbReference type="NCBI Taxonomy" id="2818389"/>
    <lineage>
        <taxon>Bacteria</taxon>
        <taxon>Pseudomonadati</taxon>
        <taxon>Pseudomonadota</taxon>
        <taxon>Gammaproteobacteria</taxon>
        <taxon>Aeromonadales</taxon>
        <taxon>Aeromonadaceae</taxon>
        <taxon>Oceanisphaera</taxon>
    </lineage>
</organism>
<dbReference type="SUPFAM" id="SSF53474">
    <property type="entry name" value="alpha/beta-Hydrolases"/>
    <property type="match status" value="1"/>
</dbReference>
<dbReference type="Proteomes" id="UP000664882">
    <property type="component" value="Unassembled WGS sequence"/>
</dbReference>
<dbReference type="GO" id="GO:0016787">
    <property type="term" value="F:hydrolase activity"/>
    <property type="evidence" value="ECO:0007669"/>
    <property type="project" value="UniProtKB-KW"/>
</dbReference>
<accession>A0ABS3NES5</accession>
<keyword evidence="4" id="KW-1185">Reference proteome</keyword>
<gene>
    <name evidence="3" type="ORF">J3U76_05470</name>
</gene>
<evidence type="ECO:0000256" key="1">
    <source>
        <dbReference type="ARBA" id="ARBA00022801"/>
    </source>
</evidence>
<dbReference type="InterPro" id="IPR000073">
    <property type="entry name" value="AB_hydrolase_1"/>
</dbReference>
<sequence>MQLNFRRQGQGQAVIVIHGLFGSLDNLNGLSKALAVNYDVISVDLRNHGLSPRSAHLDYPTMAKDIIALIEQLALSKPILIGHSMGGKVAMMAAGLAPELIRAIIVADMAPVAYTQARHNAVFAGLQAVIKAEPQDRKSADEVLGQHVQMMGVRQFLLKSFIPNSPTKPWRFNVPALLEHYPNIMGWPGFESPYSGPVLFIKGGESDYLTPEYQAEVIRQFPKAKAKVIAGTGHWLHAEKPQLFNRLVEDFLAQVS</sequence>